<organism evidence="3 4">
    <name type="scientific">Pelatocladus maniniholoensis HA4357-MV3</name>
    <dbReference type="NCBI Taxonomy" id="1117104"/>
    <lineage>
        <taxon>Bacteria</taxon>
        <taxon>Bacillati</taxon>
        <taxon>Cyanobacteriota</taxon>
        <taxon>Cyanophyceae</taxon>
        <taxon>Nostocales</taxon>
        <taxon>Nostocaceae</taxon>
        <taxon>Pelatocladus</taxon>
    </lineage>
</organism>
<reference evidence="3" key="2">
    <citation type="journal article" date="2022" name="Microbiol. Resour. Announc.">
        <title>Metagenome Sequencing to Explore Phylogenomics of Terrestrial Cyanobacteria.</title>
        <authorList>
            <person name="Ward R.D."/>
            <person name="Stajich J.E."/>
            <person name="Johansen J.R."/>
            <person name="Huntemann M."/>
            <person name="Clum A."/>
            <person name="Foster B."/>
            <person name="Foster B."/>
            <person name="Roux S."/>
            <person name="Palaniappan K."/>
            <person name="Varghese N."/>
            <person name="Mukherjee S."/>
            <person name="Reddy T.B.K."/>
            <person name="Daum C."/>
            <person name="Copeland A."/>
            <person name="Chen I.A."/>
            <person name="Ivanova N.N."/>
            <person name="Kyrpides N.C."/>
            <person name="Shapiro N."/>
            <person name="Eloe-Fadrosh E.A."/>
            <person name="Pietrasiak N."/>
        </authorList>
    </citation>
    <scope>NUCLEOTIDE SEQUENCE</scope>
    <source>
        <strain evidence="3">HA4357-MV3</strain>
    </source>
</reference>
<feature type="domain" description="Ice-binding protein C-terminal" evidence="2">
    <location>
        <begin position="211"/>
        <end position="234"/>
    </location>
</feature>
<dbReference type="NCBIfam" id="TIGR02595">
    <property type="entry name" value="PEP_CTERM"/>
    <property type="match status" value="1"/>
</dbReference>
<protein>
    <submittedName>
        <fullName evidence="3">PEP-CTERM sorting domain-containing protein</fullName>
    </submittedName>
</protein>
<feature type="signal peptide" evidence="1">
    <location>
        <begin position="1"/>
        <end position="30"/>
    </location>
</feature>
<evidence type="ECO:0000313" key="3">
    <source>
        <dbReference type="EMBL" id="MBW4431369.1"/>
    </source>
</evidence>
<dbReference type="Pfam" id="PF07589">
    <property type="entry name" value="PEP-CTERM"/>
    <property type="match status" value="1"/>
</dbReference>
<evidence type="ECO:0000259" key="2">
    <source>
        <dbReference type="Pfam" id="PF07589"/>
    </source>
</evidence>
<reference evidence="3" key="1">
    <citation type="submission" date="2021-05" db="EMBL/GenBank/DDBJ databases">
        <authorList>
            <person name="Pietrasiak N."/>
            <person name="Ward R."/>
            <person name="Stajich J.E."/>
            <person name="Kurbessoian T."/>
        </authorList>
    </citation>
    <scope>NUCLEOTIDE SEQUENCE</scope>
    <source>
        <strain evidence="3">HA4357-MV3</strain>
    </source>
</reference>
<sequence length="246" mass="26065">MTIFNKLSMMTAGAILTALGTIATSSSVHAATTFFGPGPYQSFNDSPLKGGDYSYFYLEDFEDGVLNTPGVTSSNGQVKGPESLRDSVDADDGLIDGNGVNGYSYYLADNSVTFTFDQNLLGSLPTDAGITWTDSFPIGDVVFEAFNADNVSLGTIVASYLGDGSLDGGTAEDRFFGVFNTDGIAAIKISMPNSNDWEVDHLQYGLSNSKPVPEPVSILGLLAAGAIGVCLRQRQQKLASKHKRII</sequence>
<gene>
    <name evidence="3" type="ORF">KME28_06480</name>
</gene>
<name>A0A9E3LSM8_9NOST</name>
<proteinExistence type="predicted"/>
<keyword evidence="1" id="KW-0732">Signal</keyword>
<accession>A0A9E3LSM8</accession>
<feature type="chain" id="PRO_5039525930" evidence="1">
    <location>
        <begin position="31"/>
        <end position="246"/>
    </location>
</feature>
<dbReference type="Proteomes" id="UP000813215">
    <property type="component" value="Unassembled WGS sequence"/>
</dbReference>
<evidence type="ECO:0000313" key="4">
    <source>
        <dbReference type="Proteomes" id="UP000813215"/>
    </source>
</evidence>
<dbReference type="EMBL" id="JAHHHW010000068">
    <property type="protein sequence ID" value="MBW4431369.1"/>
    <property type="molecule type" value="Genomic_DNA"/>
</dbReference>
<comment type="caution">
    <text evidence="3">The sequence shown here is derived from an EMBL/GenBank/DDBJ whole genome shotgun (WGS) entry which is preliminary data.</text>
</comment>
<dbReference type="InterPro" id="IPR013424">
    <property type="entry name" value="Ice-binding_C"/>
</dbReference>
<dbReference type="AlphaFoldDB" id="A0A9E3LSM8"/>
<evidence type="ECO:0000256" key="1">
    <source>
        <dbReference type="SAM" id="SignalP"/>
    </source>
</evidence>